<dbReference type="Proteomes" id="UP000225139">
    <property type="component" value="Segment"/>
</dbReference>
<reference evidence="1" key="1">
    <citation type="submission" date="2016-07" db="EMBL/GenBank/DDBJ databases">
        <authorList>
            <person name="Vestergaard G."/>
            <person name="Garrett R.A."/>
        </authorList>
    </citation>
    <scope>NUCLEOTIDE SEQUENCE [LARGE SCALE GENOMIC DNA]</scope>
    <source>
        <strain evidence="1">ATV.v1</strain>
    </source>
</reference>
<organism evidence="1">
    <name type="scientific">Acidianus two-tailed phage variant 1</name>
    <dbReference type="NCBI Taxonomy" id="1898550"/>
    <lineage>
        <taxon>Viruses</taxon>
        <taxon>Viruses incertae sedis</taxon>
        <taxon>Bicaudaviridae</taxon>
        <taxon>Bicaudavirus</taxon>
        <taxon>Acidianus two-tailed virus</taxon>
    </lineage>
</organism>
<sequence>MDYVSTKKIKWLDEITGTFTDEEYAKAVEFYKFLVSLSAQNKGILQIEWEKLIDLASSYMKVEPIEAFRIIKKMHAYGWIKMIDKRFIILNLERLRES</sequence>
<dbReference type="SMR" id="A0A1C9EG81"/>
<protein>
    <submittedName>
        <fullName evidence="1">Uncharacterized protein</fullName>
    </submittedName>
</protein>
<accession>A0A1C9EG81</accession>
<dbReference type="EMBL" id="KX607102">
    <property type="protein sequence ID" value="AON96498.1"/>
    <property type="molecule type" value="Genomic_DNA"/>
</dbReference>
<proteinExistence type="predicted"/>
<name>A0A1C9EG81_ATV</name>
<evidence type="ECO:0000313" key="1">
    <source>
        <dbReference type="EMBL" id="AON96498.1"/>
    </source>
</evidence>